<feature type="transmembrane region" description="Helical" evidence="2">
    <location>
        <begin position="96"/>
        <end position="115"/>
    </location>
</feature>
<feature type="compositionally biased region" description="Low complexity" evidence="1">
    <location>
        <begin position="1"/>
        <end position="29"/>
    </location>
</feature>
<gene>
    <name evidence="3" type="ORF">GCM10009839_05860</name>
</gene>
<dbReference type="InterPro" id="IPR025323">
    <property type="entry name" value="DUF4229"/>
</dbReference>
<dbReference type="Pfam" id="PF14012">
    <property type="entry name" value="DUF4229"/>
    <property type="match status" value="1"/>
</dbReference>
<feature type="region of interest" description="Disordered" evidence="1">
    <location>
        <begin position="1"/>
        <end position="45"/>
    </location>
</feature>
<keyword evidence="2" id="KW-0812">Transmembrane</keyword>
<evidence type="ECO:0000256" key="1">
    <source>
        <dbReference type="SAM" id="MobiDB-lite"/>
    </source>
</evidence>
<evidence type="ECO:0000256" key="2">
    <source>
        <dbReference type="SAM" id="Phobius"/>
    </source>
</evidence>
<feature type="compositionally biased region" description="Polar residues" evidence="1">
    <location>
        <begin position="30"/>
        <end position="43"/>
    </location>
</feature>
<sequence length="147" mass="15160">MPADNKTAARTAAADTPDLADALDPADTPGTSGTADATGTPEATDTPDLAARVVSATAKHATLRYTTLRIAIFIISLGVLWGGVAATGHIVTGNGVLYLMMGSLLVSGVASFFLLSRQRDAMSAQVTRRTEKLTATVRANAALEDED</sequence>
<evidence type="ECO:0008006" key="5">
    <source>
        <dbReference type="Google" id="ProtNLM"/>
    </source>
</evidence>
<comment type="caution">
    <text evidence="3">The sequence shown here is derived from an EMBL/GenBank/DDBJ whole genome shotgun (WGS) entry which is preliminary data.</text>
</comment>
<keyword evidence="2" id="KW-1133">Transmembrane helix</keyword>
<name>A0ABN2TLT2_9ACTN</name>
<dbReference type="EMBL" id="BAAAQN010000002">
    <property type="protein sequence ID" value="GAA2013820.1"/>
    <property type="molecule type" value="Genomic_DNA"/>
</dbReference>
<dbReference type="Proteomes" id="UP001500751">
    <property type="component" value="Unassembled WGS sequence"/>
</dbReference>
<keyword evidence="2" id="KW-0472">Membrane</keyword>
<keyword evidence="4" id="KW-1185">Reference proteome</keyword>
<accession>A0ABN2TLT2</accession>
<evidence type="ECO:0000313" key="3">
    <source>
        <dbReference type="EMBL" id="GAA2013820.1"/>
    </source>
</evidence>
<proteinExistence type="predicted"/>
<protein>
    <recommendedName>
        <fullName evidence="5">DUF202 domain-containing protein</fullName>
    </recommendedName>
</protein>
<reference evidence="3 4" key="1">
    <citation type="journal article" date="2019" name="Int. J. Syst. Evol. Microbiol.">
        <title>The Global Catalogue of Microorganisms (GCM) 10K type strain sequencing project: providing services to taxonomists for standard genome sequencing and annotation.</title>
        <authorList>
            <consortium name="The Broad Institute Genomics Platform"/>
            <consortium name="The Broad Institute Genome Sequencing Center for Infectious Disease"/>
            <person name="Wu L."/>
            <person name="Ma J."/>
        </authorList>
    </citation>
    <scope>NUCLEOTIDE SEQUENCE [LARGE SCALE GENOMIC DNA]</scope>
    <source>
        <strain evidence="3 4">JCM 16014</strain>
    </source>
</reference>
<feature type="transmembrane region" description="Helical" evidence="2">
    <location>
        <begin position="70"/>
        <end position="90"/>
    </location>
</feature>
<dbReference type="RefSeq" id="WP_344663886.1">
    <property type="nucleotide sequence ID" value="NZ_BAAAQN010000002.1"/>
</dbReference>
<organism evidence="3 4">
    <name type="scientific">Catenulispora yoronensis</name>
    <dbReference type="NCBI Taxonomy" id="450799"/>
    <lineage>
        <taxon>Bacteria</taxon>
        <taxon>Bacillati</taxon>
        <taxon>Actinomycetota</taxon>
        <taxon>Actinomycetes</taxon>
        <taxon>Catenulisporales</taxon>
        <taxon>Catenulisporaceae</taxon>
        <taxon>Catenulispora</taxon>
    </lineage>
</organism>
<evidence type="ECO:0000313" key="4">
    <source>
        <dbReference type="Proteomes" id="UP001500751"/>
    </source>
</evidence>